<keyword evidence="3" id="KW-0808">Transferase</keyword>
<protein>
    <recommendedName>
        <fullName evidence="2">DNA polymerase III subunit delta</fullName>
        <ecNumber evidence="1">2.7.7.7</ecNumber>
    </recommendedName>
</protein>
<comment type="caution">
    <text evidence="10">The sequence shown here is derived from an EMBL/GenBank/DDBJ whole genome shotgun (WGS) entry which is preliminary data.</text>
</comment>
<dbReference type="SUPFAM" id="SSF52540">
    <property type="entry name" value="P-loop containing nucleoside triphosphate hydrolases"/>
    <property type="match status" value="1"/>
</dbReference>
<dbReference type="GO" id="GO:0006261">
    <property type="term" value="P:DNA-templated DNA replication"/>
    <property type="evidence" value="ECO:0007669"/>
    <property type="project" value="TreeGrafter"/>
</dbReference>
<evidence type="ECO:0000256" key="7">
    <source>
        <dbReference type="ARBA" id="ARBA00034754"/>
    </source>
</evidence>
<dbReference type="PANTHER" id="PTHR34388:SF1">
    <property type="entry name" value="DNA POLYMERASE III SUBUNIT DELTA"/>
    <property type="match status" value="1"/>
</dbReference>
<evidence type="ECO:0000256" key="5">
    <source>
        <dbReference type="ARBA" id="ARBA00022705"/>
    </source>
</evidence>
<dbReference type="Gene3D" id="3.40.50.300">
    <property type="entry name" value="P-loop containing nucleotide triphosphate hydrolases"/>
    <property type="match status" value="1"/>
</dbReference>
<evidence type="ECO:0000259" key="9">
    <source>
        <dbReference type="Pfam" id="PF06144"/>
    </source>
</evidence>
<keyword evidence="6" id="KW-0239">DNA-directed DNA polymerase</keyword>
<feature type="domain" description="DNA polymerase III delta N-terminal" evidence="9">
    <location>
        <begin position="29"/>
        <end position="134"/>
    </location>
</feature>
<comment type="catalytic activity">
    <reaction evidence="8">
        <text>DNA(n) + a 2'-deoxyribonucleoside 5'-triphosphate = DNA(n+1) + diphosphate</text>
        <dbReference type="Rhea" id="RHEA:22508"/>
        <dbReference type="Rhea" id="RHEA-COMP:17339"/>
        <dbReference type="Rhea" id="RHEA-COMP:17340"/>
        <dbReference type="ChEBI" id="CHEBI:33019"/>
        <dbReference type="ChEBI" id="CHEBI:61560"/>
        <dbReference type="ChEBI" id="CHEBI:173112"/>
        <dbReference type="EC" id="2.7.7.7"/>
    </reaction>
</comment>
<dbReference type="Pfam" id="PF06144">
    <property type="entry name" value="DNA_pol3_delta"/>
    <property type="match status" value="1"/>
</dbReference>
<evidence type="ECO:0000256" key="3">
    <source>
        <dbReference type="ARBA" id="ARBA00022679"/>
    </source>
</evidence>
<reference evidence="10" key="1">
    <citation type="submission" date="2019-08" db="EMBL/GenBank/DDBJ databases">
        <authorList>
            <person name="Kucharzyk K."/>
            <person name="Murdoch R.W."/>
            <person name="Higgins S."/>
            <person name="Loffler F."/>
        </authorList>
    </citation>
    <scope>NUCLEOTIDE SEQUENCE</scope>
</reference>
<dbReference type="GO" id="GO:0003887">
    <property type="term" value="F:DNA-directed DNA polymerase activity"/>
    <property type="evidence" value="ECO:0007669"/>
    <property type="project" value="UniProtKB-KW"/>
</dbReference>
<dbReference type="NCBIfam" id="TIGR01128">
    <property type="entry name" value="holA"/>
    <property type="match status" value="1"/>
</dbReference>
<dbReference type="GO" id="GO:0003677">
    <property type="term" value="F:DNA binding"/>
    <property type="evidence" value="ECO:0007669"/>
    <property type="project" value="InterPro"/>
</dbReference>
<evidence type="ECO:0000256" key="4">
    <source>
        <dbReference type="ARBA" id="ARBA00022695"/>
    </source>
</evidence>
<name>A0A644TZU7_9ZZZZ</name>
<keyword evidence="4" id="KW-0548">Nucleotidyltransferase</keyword>
<evidence type="ECO:0000256" key="8">
    <source>
        <dbReference type="ARBA" id="ARBA00049244"/>
    </source>
</evidence>
<dbReference type="GO" id="GO:0009360">
    <property type="term" value="C:DNA polymerase III complex"/>
    <property type="evidence" value="ECO:0007669"/>
    <property type="project" value="InterPro"/>
</dbReference>
<evidence type="ECO:0000256" key="6">
    <source>
        <dbReference type="ARBA" id="ARBA00022932"/>
    </source>
</evidence>
<dbReference type="AlphaFoldDB" id="A0A644TZU7"/>
<gene>
    <name evidence="10" type="primary">yqeN_6</name>
    <name evidence="10" type="ORF">SDC9_18259</name>
</gene>
<evidence type="ECO:0000256" key="2">
    <source>
        <dbReference type="ARBA" id="ARBA00017703"/>
    </source>
</evidence>
<dbReference type="EC" id="2.7.7.7" evidence="1"/>
<dbReference type="SUPFAM" id="SSF48019">
    <property type="entry name" value="post-AAA+ oligomerization domain-like"/>
    <property type="match status" value="1"/>
</dbReference>
<sequence>MAKSSAQSVSDSFSKILSEIKAGKFRYFYVLSGDEPYYGDIISKEIMDRALTPEEQGFNQLLLYGNDTDSRQVAEAARRYPMMAQRQLVVVREAQLLKNLDPIEMYIQQPLPSTILVLLFTGKQLDKRTRFYKSATSSRDGYLLESVQLRDYEVPGWIVNYLAGRNLTIESRAAAMLAEYSGAELRKLTVQLDKILLNVGEGVTNITSEDVERDVGISRDYNVFELNGAISVKNREKAFKIVKHFALNEKQYPLVMILAGLFSHFSRLLKYHSIALTGNGRVSEFEAMKIGIYKFALREFETAAQNYPLKRCMSIMAIIRRYDQMGKSNERGEASDGELLQEMVARILV</sequence>
<dbReference type="InterPro" id="IPR008921">
    <property type="entry name" value="DNA_pol3_clamp-load_cplx_C"/>
</dbReference>
<dbReference type="InterPro" id="IPR005790">
    <property type="entry name" value="DNA_polIII_delta"/>
</dbReference>
<organism evidence="10">
    <name type="scientific">bioreactor metagenome</name>
    <dbReference type="NCBI Taxonomy" id="1076179"/>
    <lineage>
        <taxon>unclassified sequences</taxon>
        <taxon>metagenomes</taxon>
        <taxon>ecological metagenomes</taxon>
    </lineage>
</organism>
<dbReference type="InterPro" id="IPR010372">
    <property type="entry name" value="DNA_pol3_delta_N"/>
</dbReference>
<keyword evidence="5" id="KW-0235">DNA replication</keyword>
<accession>A0A644TZU7</accession>
<dbReference type="Gene3D" id="1.10.8.60">
    <property type="match status" value="1"/>
</dbReference>
<dbReference type="InterPro" id="IPR027417">
    <property type="entry name" value="P-loop_NTPase"/>
</dbReference>
<dbReference type="PANTHER" id="PTHR34388">
    <property type="entry name" value="DNA POLYMERASE III SUBUNIT DELTA"/>
    <property type="match status" value="1"/>
</dbReference>
<proteinExistence type="inferred from homology"/>
<dbReference type="Gene3D" id="1.20.272.10">
    <property type="match status" value="1"/>
</dbReference>
<evidence type="ECO:0000313" key="10">
    <source>
        <dbReference type="EMBL" id="MPL72474.1"/>
    </source>
</evidence>
<comment type="similarity">
    <text evidence="7">Belongs to the DNA polymerase HolA subunit family.</text>
</comment>
<evidence type="ECO:0000256" key="1">
    <source>
        <dbReference type="ARBA" id="ARBA00012417"/>
    </source>
</evidence>
<dbReference type="EMBL" id="VSSQ01000066">
    <property type="protein sequence ID" value="MPL72474.1"/>
    <property type="molecule type" value="Genomic_DNA"/>
</dbReference>